<evidence type="ECO:0000313" key="3">
    <source>
        <dbReference type="Proteomes" id="UP001319180"/>
    </source>
</evidence>
<dbReference type="CDD" id="cd04186">
    <property type="entry name" value="GT_2_like_c"/>
    <property type="match status" value="1"/>
</dbReference>
<dbReference type="Proteomes" id="UP001319180">
    <property type="component" value="Unassembled WGS sequence"/>
</dbReference>
<dbReference type="EMBL" id="JAHESC010000010">
    <property type="protein sequence ID" value="MBT1686726.1"/>
    <property type="molecule type" value="Genomic_DNA"/>
</dbReference>
<dbReference type="Pfam" id="PF00535">
    <property type="entry name" value="Glycos_transf_2"/>
    <property type="match status" value="1"/>
</dbReference>
<accession>A0AAP2D945</accession>
<dbReference type="InterPro" id="IPR029044">
    <property type="entry name" value="Nucleotide-diphossugar_trans"/>
</dbReference>
<dbReference type="AlphaFoldDB" id="A0AAP2D945"/>
<evidence type="ECO:0000313" key="2">
    <source>
        <dbReference type="EMBL" id="MBT1686726.1"/>
    </source>
</evidence>
<sequence>MMELSIVIINYNTFELTCQCIDSIVDKTHDVSYEIIVVDNASHERDPQEFARRYPQIKLVRSEKNVGFAGGNNLGIAVAEGQYIVLLNSDTVLLNNAMAVCLNYLKAHPDVAVVGSALFYPDGTRQHNCQRFPSIRYKLFELFRLQKFLPRKTGGKILLGGFFDHAEPVETDWIWGTYFMFEKKLLNRLKGGKLAETFFMYGEDVQWCLEFRKLGYRIAYEPAAHVLHLMGKSGGAKTDLMKKNEATFMQLYYTPLERFLIRQLNRLLAP</sequence>
<feature type="domain" description="Glycosyltransferase 2-like" evidence="1">
    <location>
        <begin position="5"/>
        <end position="136"/>
    </location>
</feature>
<dbReference type="Gene3D" id="3.90.550.10">
    <property type="entry name" value="Spore Coat Polysaccharide Biosynthesis Protein SpsA, Chain A"/>
    <property type="match status" value="1"/>
</dbReference>
<dbReference type="SUPFAM" id="SSF53448">
    <property type="entry name" value="Nucleotide-diphospho-sugar transferases"/>
    <property type="match status" value="1"/>
</dbReference>
<name>A0AAP2D945_9BACT</name>
<keyword evidence="3" id="KW-1185">Reference proteome</keyword>
<reference evidence="2 3" key="1">
    <citation type="submission" date="2021-05" db="EMBL/GenBank/DDBJ databases">
        <title>A Polyphasic approach of four new species of the genus Ohtaekwangia: Ohtaekwangia histidinii sp. nov., Ohtaekwangia cretensis sp. nov., Ohtaekwangia indiensis sp. nov., Ohtaekwangia reichenbachii sp. nov. from diverse environment.</title>
        <authorList>
            <person name="Octaviana S."/>
        </authorList>
    </citation>
    <scope>NUCLEOTIDE SEQUENCE [LARGE SCALE GENOMIC DNA]</scope>
    <source>
        <strain evidence="2 3">PWU37</strain>
    </source>
</reference>
<evidence type="ECO:0000259" key="1">
    <source>
        <dbReference type="Pfam" id="PF00535"/>
    </source>
</evidence>
<dbReference type="PANTHER" id="PTHR43179">
    <property type="entry name" value="RHAMNOSYLTRANSFERASE WBBL"/>
    <property type="match status" value="1"/>
</dbReference>
<dbReference type="PANTHER" id="PTHR43179:SF7">
    <property type="entry name" value="RHAMNOSYLTRANSFERASE WBBL"/>
    <property type="match status" value="1"/>
</dbReference>
<protein>
    <submittedName>
        <fullName evidence="2">Glycosyltransferase family 2 protein</fullName>
    </submittedName>
</protein>
<proteinExistence type="predicted"/>
<dbReference type="InterPro" id="IPR001173">
    <property type="entry name" value="Glyco_trans_2-like"/>
</dbReference>
<gene>
    <name evidence="2" type="ORF">KK078_09170</name>
</gene>
<organism evidence="2 3">
    <name type="scientific">Dawidia soli</name>
    <dbReference type="NCBI Taxonomy" id="2782352"/>
    <lineage>
        <taxon>Bacteria</taxon>
        <taxon>Pseudomonadati</taxon>
        <taxon>Bacteroidota</taxon>
        <taxon>Cytophagia</taxon>
        <taxon>Cytophagales</taxon>
        <taxon>Chryseotaleaceae</taxon>
        <taxon>Dawidia</taxon>
    </lineage>
</organism>
<dbReference type="RefSeq" id="WP_254089960.1">
    <property type="nucleotide sequence ID" value="NZ_JAHESC010000010.1"/>
</dbReference>
<comment type="caution">
    <text evidence="2">The sequence shown here is derived from an EMBL/GenBank/DDBJ whole genome shotgun (WGS) entry which is preliminary data.</text>
</comment>